<organism evidence="1 2">
    <name type="scientific">Sphagnum jensenii</name>
    <dbReference type="NCBI Taxonomy" id="128206"/>
    <lineage>
        <taxon>Eukaryota</taxon>
        <taxon>Viridiplantae</taxon>
        <taxon>Streptophyta</taxon>
        <taxon>Embryophyta</taxon>
        <taxon>Bryophyta</taxon>
        <taxon>Sphagnophytina</taxon>
        <taxon>Sphagnopsida</taxon>
        <taxon>Sphagnales</taxon>
        <taxon>Sphagnaceae</taxon>
        <taxon>Sphagnum</taxon>
    </lineage>
</organism>
<protein>
    <recommendedName>
        <fullName evidence="3">DDE-1 domain-containing protein</fullName>
    </recommendedName>
</protein>
<proteinExistence type="predicted"/>
<keyword evidence="2" id="KW-1185">Reference proteome</keyword>
<sequence>MNLPEGQQMILFIDCWSVHKSEEFRCWMVDVHPFIKLLYVAAGCTSKGQPADVIQQKPFKAGIKWGFDLYTAGQVAKQIADGVPPSEVQLDMRMGMLREEIVKWAKESFHSLMGRQDMVRKGWKKCGLLRAFDPKFQKEALKLVADGTIAKPGAIEVMFGEEPEGMPAEEVIEGVPMEGAPNTLVDRVLGVCLEDLPIGQWPTSGEAGPSGPAM</sequence>
<accession>A0ABP0X9J4</accession>
<evidence type="ECO:0000313" key="1">
    <source>
        <dbReference type="EMBL" id="CAK9275219.1"/>
    </source>
</evidence>
<evidence type="ECO:0008006" key="3">
    <source>
        <dbReference type="Google" id="ProtNLM"/>
    </source>
</evidence>
<gene>
    <name evidence="1" type="ORF">CSSPJE1EN1_LOCUS20697</name>
</gene>
<reference evidence="1" key="1">
    <citation type="submission" date="2024-02" db="EMBL/GenBank/DDBJ databases">
        <authorList>
            <consortium name="ELIXIR-Norway"/>
            <consortium name="Elixir Norway"/>
        </authorList>
    </citation>
    <scope>NUCLEOTIDE SEQUENCE</scope>
</reference>
<dbReference type="Proteomes" id="UP001497444">
    <property type="component" value="Chromosome 6"/>
</dbReference>
<dbReference type="EMBL" id="OZ020101">
    <property type="protein sequence ID" value="CAK9275219.1"/>
    <property type="molecule type" value="Genomic_DNA"/>
</dbReference>
<evidence type="ECO:0000313" key="2">
    <source>
        <dbReference type="Proteomes" id="UP001497444"/>
    </source>
</evidence>
<name>A0ABP0X9J4_9BRYO</name>